<keyword evidence="2" id="KW-1185">Reference proteome</keyword>
<gene>
    <name evidence="1" type="ORF">MRB53_016516</name>
</gene>
<sequence>MAKIDDGPCGSGGAAEDEEGGGDVDSPDARIHEPLGALVFQDDAETSSSAVKRCKGVAGSSAGEQRQ</sequence>
<evidence type="ECO:0000313" key="1">
    <source>
        <dbReference type="EMBL" id="KAJ8639822.1"/>
    </source>
</evidence>
<name>A0ACC2M251_PERAE</name>
<accession>A0ACC2M251</accession>
<proteinExistence type="predicted"/>
<evidence type="ECO:0000313" key="2">
    <source>
        <dbReference type="Proteomes" id="UP001234297"/>
    </source>
</evidence>
<dbReference type="EMBL" id="CM056813">
    <property type="protein sequence ID" value="KAJ8639822.1"/>
    <property type="molecule type" value="Genomic_DNA"/>
</dbReference>
<organism evidence="1 2">
    <name type="scientific">Persea americana</name>
    <name type="common">Avocado</name>
    <dbReference type="NCBI Taxonomy" id="3435"/>
    <lineage>
        <taxon>Eukaryota</taxon>
        <taxon>Viridiplantae</taxon>
        <taxon>Streptophyta</taxon>
        <taxon>Embryophyta</taxon>
        <taxon>Tracheophyta</taxon>
        <taxon>Spermatophyta</taxon>
        <taxon>Magnoliopsida</taxon>
        <taxon>Magnoliidae</taxon>
        <taxon>Laurales</taxon>
        <taxon>Lauraceae</taxon>
        <taxon>Persea</taxon>
    </lineage>
</organism>
<protein>
    <submittedName>
        <fullName evidence="1">Uncharacterized protein</fullName>
    </submittedName>
</protein>
<dbReference type="Proteomes" id="UP001234297">
    <property type="component" value="Chromosome 5"/>
</dbReference>
<reference evidence="1 2" key="1">
    <citation type="journal article" date="2022" name="Hortic Res">
        <title>A haplotype resolved chromosomal level avocado genome allows analysis of novel avocado genes.</title>
        <authorList>
            <person name="Nath O."/>
            <person name="Fletcher S.J."/>
            <person name="Hayward A."/>
            <person name="Shaw L.M."/>
            <person name="Masouleh A.K."/>
            <person name="Furtado A."/>
            <person name="Henry R.J."/>
            <person name="Mitter N."/>
        </authorList>
    </citation>
    <scope>NUCLEOTIDE SEQUENCE [LARGE SCALE GENOMIC DNA]</scope>
    <source>
        <strain evidence="2">cv. Hass</strain>
    </source>
</reference>
<comment type="caution">
    <text evidence="1">The sequence shown here is derived from an EMBL/GenBank/DDBJ whole genome shotgun (WGS) entry which is preliminary data.</text>
</comment>